<keyword evidence="2" id="KW-0812">Transmembrane</keyword>
<keyword evidence="2" id="KW-1133">Transmembrane helix</keyword>
<accession>A0A1C4U278</accession>
<dbReference type="AlphaFoldDB" id="A0A1C4U278"/>
<feature type="transmembrane region" description="Helical" evidence="2">
    <location>
        <begin position="336"/>
        <end position="358"/>
    </location>
</feature>
<evidence type="ECO:0000313" key="4">
    <source>
        <dbReference type="Proteomes" id="UP000183585"/>
    </source>
</evidence>
<evidence type="ECO:0000313" key="3">
    <source>
        <dbReference type="EMBL" id="SCE65780.1"/>
    </source>
</evidence>
<dbReference type="EMBL" id="FMCT01000001">
    <property type="protein sequence ID" value="SCE65780.1"/>
    <property type="molecule type" value="Genomic_DNA"/>
</dbReference>
<dbReference type="STRING" id="47853.TK50_17620"/>
<proteinExistence type="predicted"/>
<name>A0A1C4U278_9ACTN</name>
<organism evidence="3 4">
    <name type="scientific">Micromonospora carbonacea</name>
    <dbReference type="NCBI Taxonomy" id="47853"/>
    <lineage>
        <taxon>Bacteria</taxon>
        <taxon>Bacillati</taxon>
        <taxon>Actinomycetota</taxon>
        <taxon>Actinomycetes</taxon>
        <taxon>Micromonosporales</taxon>
        <taxon>Micromonosporaceae</taxon>
        <taxon>Micromonospora</taxon>
    </lineage>
</organism>
<evidence type="ECO:0000256" key="1">
    <source>
        <dbReference type="SAM" id="MobiDB-lite"/>
    </source>
</evidence>
<dbReference type="Proteomes" id="UP000183585">
    <property type="component" value="Unassembled WGS sequence"/>
</dbReference>
<keyword evidence="4" id="KW-1185">Reference proteome</keyword>
<feature type="region of interest" description="Disordered" evidence="1">
    <location>
        <begin position="421"/>
        <end position="451"/>
    </location>
</feature>
<reference evidence="4" key="1">
    <citation type="submission" date="2016-06" db="EMBL/GenBank/DDBJ databases">
        <authorList>
            <person name="Varghese N."/>
            <person name="Submissions Spin"/>
        </authorList>
    </citation>
    <scope>NUCLEOTIDE SEQUENCE [LARGE SCALE GENOMIC DNA]</scope>
    <source>
        <strain evidence="4">DSM 43168</strain>
    </source>
</reference>
<gene>
    <name evidence="3" type="ORF">GA0070563_101209</name>
</gene>
<protein>
    <submittedName>
        <fullName evidence="3">Uncharacterized protein</fullName>
    </submittedName>
</protein>
<feature type="region of interest" description="Disordered" evidence="1">
    <location>
        <begin position="1"/>
        <end position="51"/>
    </location>
</feature>
<keyword evidence="2" id="KW-0472">Membrane</keyword>
<sequence>MSTVHRRGAGHEPAVADAADGPATGGTYGGRAGETHGGPAVDPVGRRGDDAVGRLRDERGCVATALRLGWWMADAYHHAQTADLSTPQRRPGGPPVKLTNLTEMSGRRRLRMYLDGIDVALAQIAELTGTGSTAPSAAAVRAATPAEATAMAGAMTVAGATTVPPAGAAPAAGATMVAEVAALLLALDDLNVDVLRWAMATNPRVGLAYRLGRSLADTVRHGEAEQVPWRFAGRQHEISRWLDDLASVLPPYSAAVVRRSLRAWADAVTRARSGDPAEAGLDELARELRNQGDRWRNVLTGGLHPRDLLDEEDYAVVARNVIIRDRKLAVQAARGIFWPVLVPLLVVLFAVVGVSAAAAAGSPATRAAVALVGLGAGLTAVWRTVSGPALAVAGEVNRPLLEGELTVRMARRVDGPLADARAAARARRQGHPDQVPGGSKYVAGLSPADLP</sequence>
<evidence type="ECO:0000256" key="2">
    <source>
        <dbReference type="SAM" id="Phobius"/>
    </source>
</evidence>
<dbReference type="RefSeq" id="WP_074472336.1">
    <property type="nucleotide sequence ID" value="NZ_FMCT01000001.1"/>
</dbReference>
<feature type="compositionally biased region" description="Gly residues" evidence="1">
    <location>
        <begin position="23"/>
        <end position="36"/>
    </location>
</feature>